<accession>A0A255GBT3</accession>
<dbReference type="Pfam" id="PF01050">
    <property type="entry name" value="MannoseP_isomer"/>
    <property type="match status" value="1"/>
</dbReference>
<dbReference type="OrthoDB" id="9806359at2"/>
<dbReference type="GO" id="GO:0009298">
    <property type="term" value="P:GDP-mannose biosynthetic process"/>
    <property type="evidence" value="ECO:0007669"/>
    <property type="project" value="TreeGrafter"/>
</dbReference>
<feature type="domain" description="Mannose-6-phosphate isomerase type II C-terminal" evidence="1">
    <location>
        <begin position="15"/>
        <end position="120"/>
    </location>
</feature>
<dbReference type="InterPro" id="IPR014710">
    <property type="entry name" value="RmlC-like_jellyroll"/>
</dbReference>
<protein>
    <submittedName>
        <fullName evidence="2">Mannose-6-phosphate isomerase</fullName>
    </submittedName>
</protein>
<dbReference type="SUPFAM" id="SSF51182">
    <property type="entry name" value="RmlC-like cupins"/>
    <property type="match status" value="1"/>
</dbReference>
<reference evidence="2 3" key="1">
    <citation type="submission" date="2017-07" db="EMBL/GenBank/DDBJ databases">
        <title>Draft whole genome sequences of clinical Proprionibacteriaceae strains.</title>
        <authorList>
            <person name="Bernier A.-M."/>
            <person name="Bernard K."/>
            <person name="Domingo M.-C."/>
        </authorList>
    </citation>
    <scope>NUCLEOTIDE SEQUENCE [LARGE SCALE GENOMIC DNA]</scope>
    <source>
        <strain evidence="2 3">NML 030167</strain>
    </source>
</reference>
<evidence type="ECO:0000313" key="3">
    <source>
        <dbReference type="Proteomes" id="UP000215896"/>
    </source>
</evidence>
<dbReference type="PANTHER" id="PTHR46390">
    <property type="entry name" value="MANNOSE-1-PHOSPHATE GUANYLYLTRANSFERASE"/>
    <property type="match status" value="1"/>
</dbReference>
<dbReference type="Gene3D" id="2.60.120.10">
    <property type="entry name" value="Jelly Rolls"/>
    <property type="match status" value="1"/>
</dbReference>
<evidence type="ECO:0000259" key="1">
    <source>
        <dbReference type="Pfam" id="PF01050"/>
    </source>
</evidence>
<dbReference type="Proteomes" id="UP000215896">
    <property type="component" value="Unassembled WGS sequence"/>
</dbReference>
<dbReference type="InterPro" id="IPR001538">
    <property type="entry name" value="Man6P_isomerase-2_C"/>
</dbReference>
<keyword evidence="3" id="KW-1185">Reference proteome</keyword>
<dbReference type="InterPro" id="IPR051161">
    <property type="entry name" value="Mannose-6P_isomerase_type2"/>
</dbReference>
<dbReference type="GO" id="GO:0016853">
    <property type="term" value="F:isomerase activity"/>
    <property type="evidence" value="ECO:0007669"/>
    <property type="project" value="UniProtKB-KW"/>
</dbReference>
<dbReference type="GO" id="GO:0004475">
    <property type="term" value="F:mannose-1-phosphate guanylyltransferase (GTP) activity"/>
    <property type="evidence" value="ECO:0007669"/>
    <property type="project" value="TreeGrafter"/>
</dbReference>
<dbReference type="GO" id="GO:0005976">
    <property type="term" value="P:polysaccharide metabolic process"/>
    <property type="evidence" value="ECO:0007669"/>
    <property type="project" value="InterPro"/>
</dbReference>
<proteinExistence type="predicted"/>
<comment type="caution">
    <text evidence="2">The sequence shown here is derived from an EMBL/GenBank/DDBJ whole genome shotgun (WGS) entry which is preliminary data.</text>
</comment>
<dbReference type="CDD" id="cd02213">
    <property type="entry name" value="cupin_PMI_typeII_C"/>
    <property type="match status" value="1"/>
</dbReference>
<organism evidence="2 3">
    <name type="scientific">Enemella evansiae</name>
    <dbReference type="NCBI Taxonomy" id="2016499"/>
    <lineage>
        <taxon>Bacteria</taxon>
        <taxon>Bacillati</taxon>
        <taxon>Actinomycetota</taxon>
        <taxon>Actinomycetes</taxon>
        <taxon>Propionibacteriales</taxon>
        <taxon>Propionibacteriaceae</taxon>
        <taxon>Enemella</taxon>
    </lineage>
</organism>
<dbReference type="EMBL" id="NMVO01000015">
    <property type="protein sequence ID" value="OYO11733.1"/>
    <property type="molecule type" value="Genomic_DNA"/>
</dbReference>
<sequence>MIVSDLTPPSHRRPTTEVTRPWGRFLQWAHNEPVTVSLMHVDEGKRLSYQSHPGRAELWIVFDEGAVVTVDDKVWRPVVGEEIFIPANGKHRLASERGTVRVLEVAFGDWQQDDIVRYDDDFGRPASGD</sequence>
<gene>
    <name evidence="2" type="ORF">CGZ94_15085</name>
</gene>
<keyword evidence="2" id="KW-0413">Isomerase</keyword>
<dbReference type="AlphaFoldDB" id="A0A255GBT3"/>
<dbReference type="PANTHER" id="PTHR46390:SF1">
    <property type="entry name" value="MANNOSE-1-PHOSPHATE GUANYLYLTRANSFERASE"/>
    <property type="match status" value="1"/>
</dbReference>
<dbReference type="InterPro" id="IPR011051">
    <property type="entry name" value="RmlC_Cupin_sf"/>
</dbReference>
<evidence type="ECO:0000313" key="2">
    <source>
        <dbReference type="EMBL" id="OYO11733.1"/>
    </source>
</evidence>
<name>A0A255GBT3_9ACTN</name>